<evidence type="ECO:0000313" key="1">
    <source>
        <dbReference type="EMBL" id="MPM27157.1"/>
    </source>
</evidence>
<comment type="caution">
    <text evidence="1">The sequence shown here is derived from an EMBL/GenBank/DDBJ whole genome shotgun (WGS) entry which is preliminary data.</text>
</comment>
<dbReference type="EMBL" id="VSSQ01004922">
    <property type="protein sequence ID" value="MPM27157.1"/>
    <property type="molecule type" value="Genomic_DNA"/>
</dbReference>
<dbReference type="AlphaFoldDB" id="A0A644YFW3"/>
<organism evidence="1">
    <name type="scientific">bioreactor metagenome</name>
    <dbReference type="NCBI Taxonomy" id="1076179"/>
    <lineage>
        <taxon>unclassified sequences</taxon>
        <taxon>metagenomes</taxon>
        <taxon>ecological metagenomes</taxon>
    </lineage>
</organism>
<name>A0A644YFW3_9ZZZZ</name>
<protein>
    <submittedName>
        <fullName evidence="1">Uncharacterized protein</fullName>
    </submittedName>
</protein>
<gene>
    <name evidence="1" type="ORF">SDC9_73666</name>
</gene>
<reference evidence="1" key="1">
    <citation type="submission" date="2019-08" db="EMBL/GenBank/DDBJ databases">
        <authorList>
            <person name="Kucharzyk K."/>
            <person name="Murdoch R.W."/>
            <person name="Higgins S."/>
            <person name="Loffler F."/>
        </authorList>
    </citation>
    <scope>NUCLEOTIDE SEQUENCE</scope>
</reference>
<accession>A0A644YFW3</accession>
<proteinExistence type="predicted"/>
<sequence>MLIMKNCGECGIGIKLDNGKIKCAKYNTIKDSSSEGNCLYFIDFQYEVDGELMNPMQHILIKEREVTSKSMKGPI</sequence>